<protein>
    <submittedName>
        <fullName evidence="2">Uncharacterized protein</fullName>
    </submittedName>
</protein>
<feature type="compositionally biased region" description="Polar residues" evidence="1">
    <location>
        <begin position="55"/>
        <end position="80"/>
    </location>
</feature>
<keyword evidence="3" id="KW-1185">Reference proteome</keyword>
<feature type="region of interest" description="Disordered" evidence="1">
    <location>
        <begin position="137"/>
        <end position="191"/>
    </location>
</feature>
<evidence type="ECO:0000313" key="3">
    <source>
        <dbReference type="Proteomes" id="UP001470230"/>
    </source>
</evidence>
<dbReference type="EMBL" id="JAPFFF010000015">
    <property type="protein sequence ID" value="KAK8867064.1"/>
    <property type="molecule type" value="Genomic_DNA"/>
</dbReference>
<gene>
    <name evidence="2" type="ORF">M9Y10_010033</name>
</gene>
<dbReference type="Proteomes" id="UP001470230">
    <property type="component" value="Unassembled WGS sequence"/>
</dbReference>
<feature type="region of interest" description="Disordered" evidence="1">
    <location>
        <begin position="1"/>
        <end position="20"/>
    </location>
</feature>
<feature type="compositionally biased region" description="Low complexity" evidence="1">
    <location>
        <begin position="37"/>
        <end position="54"/>
    </location>
</feature>
<organism evidence="2 3">
    <name type="scientific">Tritrichomonas musculus</name>
    <dbReference type="NCBI Taxonomy" id="1915356"/>
    <lineage>
        <taxon>Eukaryota</taxon>
        <taxon>Metamonada</taxon>
        <taxon>Parabasalia</taxon>
        <taxon>Tritrichomonadida</taxon>
        <taxon>Tritrichomonadidae</taxon>
        <taxon>Tritrichomonas</taxon>
    </lineage>
</organism>
<reference evidence="2 3" key="1">
    <citation type="submission" date="2024-04" db="EMBL/GenBank/DDBJ databases">
        <title>Tritrichomonas musculus Genome.</title>
        <authorList>
            <person name="Alves-Ferreira E."/>
            <person name="Grigg M."/>
            <person name="Lorenzi H."/>
            <person name="Galac M."/>
        </authorList>
    </citation>
    <scope>NUCLEOTIDE SEQUENCE [LARGE SCALE GENOMIC DNA]</scope>
    <source>
        <strain evidence="2 3">EAF2021</strain>
    </source>
</reference>
<accession>A0ABR2IQ69</accession>
<evidence type="ECO:0000313" key="2">
    <source>
        <dbReference type="EMBL" id="KAK8867064.1"/>
    </source>
</evidence>
<evidence type="ECO:0000256" key="1">
    <source>
        <dbReference type="SAM" id="MobiDB-lite"/>
    </source>
</evidence>
<sequence>MSNRDSLRTPHKKLLPIDGSNYQYNFQSFQKNVSLRNSFQPNSNPSPPLSSSSSFKYNQFISDTPLNGPSKSENETNSSYNRERLNPTFFSADYKHDDYFEPEQKASDPSQSNEQEPLYENIALQAQQLLDKLNHNFQTPNIQSDNTQENSSHFNNTSEKNNGVSQSLQPPKLQPIIQNPGFFPNRSNRKFNSSSLNPPIIAFHNQNHFNSNYQFAYSNQFSQNQPIQNIPQKKILNQNKNCDNEVSQFPKPPQATFVTPDFINYDGYDPNMKRLRTASEMVYPDNHIELLQPSYKT</sequence>
<proteinExistence type="predicted"/>
<feature type="compositionally biased region" description="Polar residues" evidence="1">
    <location>
        <begin position="137"/>
        <end position="169"/>
    </location>
</feature>
<name>A0ABR2IQ69_9EUKA</name>
<comment type="caution">
    <text evidence="2">The sequence shown here is derived from an EMBL/GenBank/DDBJ whole genome shotgun (WGS) entry which is preliminary data.</text>
</comment>
<feature type="region of interest" description="Disordered" evidence="1">
    <location>
        <begin position="35"/>
        <end position="85"/>
    </location>
</feature>